<dbReference type="EMBL" id="JACRUP010000003">
    <property type="protein sequence ID" value="MBC5850816.1"/>
    <property type="molecule type" value="Genomic_DNA"/>
</dbReference>
<gene>
    <name evidence="4" type="ORF">H8Q88_07545</name>
</gene>
<feature type="signal peptide" evidence="3">
    <location>
        <begin position="1"/>
        <end position="27"/>
    </location>
</feature>
<evidence type="ECO:0000313" key="4">
    <source>
        <dbReference type="EMBL" id="MBC5850816.1"/>
    </source>
</evidence>
<sequence>MPSRLLRIAMLLLMLVLAGCSSVPEDAHNESHPNDPLEGFNRAMWKINYDYLDPYLARPVSLAYVDYVPSPLRRGLANFLSNLDEPASMVNNLIMGNGEKALDHFNRFWLNSTFGLLGLIDIASEAGIRKHDDKQFGDAIGYYGVGNGPYLMVPGYGPYTVRQVADTVDGWYVPLAYLNIWGSIGKWAVQGMETRAALVPQEAMLQRSPDPYALTREVYLQRRDFKAERDTEHYDTDQEDFLDDYLDGGF</sequence>
<dbReference type="PANTHER" id="PTHR30035:SF3">
    <property type="entry name" value="INTERMEMBRANE PHOSPHOLIPID TRANSPORT SYSTEM LIPOPROTEIN MLAA"/>
    <property type="match status" value="1"/>
</dbReference>
<dbReference type="GO" id="GO:0016020">
    <property type="term" value="C:membrane"/>
    <property type="evidence" value="ECO:0007669"/>
    <property type="project" value="InterPro"/>
</dbReference>
<dbReference type="RefSeq" id="WP_187025767.1">
    <property type="nucleotide sequence ID" value="NZ_CAWQCL010000023.1"/>
</dbReference>
<name>A0A9X0R8I4_VIBME</name>
<keyword evidence="2 3" id="KW-0732">Signal</keyword>
<organism evidence="4 5">
    <name type="scientific">Vibrio metschnikovii</name>
    <dbReference type="NCBI Taxonomy" id="28172"/>
    <lineage>
        <taxon>Bacteria</taxon>
        <taxon>Pseudomonadati</taxon>
        <taxon>Pseudomonadota</taxon>
        <taxon>Gammaproteobacteria</taxon>
        <taxon>Vibrionales</taxon>
        <taxon>Vibrionaceae</taxon>
        <taxon>Vibrio</taxon>
    </lineage>
</organism>
<reference evidence="4" key="1">
    <citation type="submission" date="2020-08" db="EMBL/GenBank/DDBJ databases">
        <title>Genome Sequencing and Pan-Genome Analysis of Migratory bird Vibrio Strains, Inner Mongolia.</title>
        <authorList>
            <person name="Zheng L."/>
        </authorList>
    </citation>
    <scope>NUCLEOTIDE SEQUENCE</scope>
    <source>
        <strain evidence="4">M13F</strain>
    </source>
</reference>
<dbReference type="PRINTS" id="PR01805">
    <property type="entry name" value="VACJLIPOPROT"/>
</dbReference>
<keyword evidence="4" id="KW-0449">Lipoprotein</keyword>
<protein>
    <submittedName>
        <fullName evidence="4">VacJ family lipoprotein</fullName>
    </submittedName>
</protein>
<evidence type="ECO:0000256" key="2">
    <source>
        <dbReference type="ARBA" id="ARBA00022729"/>
    </source>
</evidence>
<keyword evidence="5" id="KW-1185">Reference proteome</keyword>
<evidence type="ECO:0000256" key="1">
    <source>
        <dbReference type="ARBA" id="ARBA00010634"/>
    </source>
</evidence>
<dbReference type="Proteomes" id="UP000615796">
    <property type="component" value="Unassembled WGS sequence"/>
</dbReference>
<evidence type="ECO:0000313" key="5">
    <source>
        <dbReference type="Proteomes" id="UP000615796"/>
    </source>
</evidence>
<proteinExistence type="inferred from homology"/>
<dbReference type="Pfam" id="PF04333">
    <property type="entry name" value="MlaA"/>
    <property type="match status" value="1"/>
</dbReference>
<dbReference type="PROSITE" id="PS51257">
    <property type="entry name" value="PROKAR_LIPOPROTEIN"/>
    <property type="match status" value="1"/>
</dbReference>
<accession>A0A9X0R8I4</accession>
<feature type="chain" id="PRO_5040826581" evidence="3">
    <location>
        <begin position="28"/>
        <end position="250"/>
    </location>
</feature>
<dbReference type="GO" id="GO:0120010">
    <property type="term" value="P:intermembrane phospholipid transfer"/>
    <property type="evidence" value="ECO:0007669"/>
    <property type="project" value="TreeGrafter"/>
</dbReference>
<dbReference type="InterPro" id="IPR007428">
    <property type="entry name" value="MlaA"/>
</dbReference>
<evidence type="ECO:0000256" key="3">
    <source>
        <dbReference type="SAM" id="SignalP"/>
    </source>
</evidence>
<dbReference type="AlphaFoldDB" id="A0A9X0R8I4"/>
<comment type="caution">
    <text evidence="4">The sequence shown here is derived from an EMBL/GenBank/DDBJ whole genome shotgun (WGS) entry which is preliminary data.</text>
</comment>
<comment type="similarity">
    <text evidence="1">Belongs to the MlaA family.</text>
</comment>
<dbReference type="PANTHER" id="PTHR30035">
    <property type="entry name" value="LIPOPROTEIN VACJ-RELATED"/>
    <property type="match status" value="1"/>
</dbReference>